<dbReference type="RefSeq" id="WP_115825518.1">
    <property type="nucleotide sequence ID" value="NZ_QTUB01000001.1"/>
</dbReference>
<dbReference type="InterPro" id="IPR051723">
    <property type="entry name" value="Bact_OM_Invasion-Related"/>
</dbReference>
<keyword evidence="4 6" id="KW-0732">Signal</keyword>
<evidence type="ECO:0000256" key="2">
    <source>
        <dbReference type="ARBA" id="ARBA00022452"/>
    </source>
</evidence>
<comment type="caution">
    <text evidence="8">The sequence shown here is derived from an EMBL/GenBank/DDBJ whole genome shotgun (WGS) entry which is preliminary data.</text>
</comment>
<dbReference type="PANTHER" id="PTHR35892">
    <property type="entry name" value="OUTER MEMBRANE PROTEIN PAGN-RELATED"/>
    <property type="match status" value="1"/>
</dbReference>
<evidence type="ECO:0000259" key="7">
    <source>
        <dbReference type="Pfam" id="PF13505"/>
    </source>
</evidence>
<dbReference type="SUPFAM" id="SSF56925">
    <property type="entry name" value="OMPA-like"/>
    <property type="match status" value="1"/>
</dbReference>
<evidence type="ECO:0000256" key="3">
    <source>
        <dbReference type="ARBA" id="ARBA00022692"/>
    </source>
</evidence>
<dbReference type="EMBL" id="QTUB01000001">
    <property type="protein sequence ID" value="REF26066.1"/>
    <property type="molecule type" value="Genomic_DNA"/>
</dbReference>
<dbReference type="InterPro" id="IPR027385">
    <property type="entry name" value="Beta-barrel_OMP"/>
</dbReference>
<comment type="subcellular location">
    <subcellularLocation>
        <location evidence="1">Cell outer membrane</location>
        <topology evidence="1">Multi-pass membrane protein</topology>
    </subcellularLocation>
</comment>
<organism evidence="8 9">
    <name type="scientific">Xenorhabdus cabanillasii</name>
    <dbReference type="NCBI Taxonomy" id="351673"/>
    <lineage>
        <taxon>Bacteria</taxon>
        <taxon>Pseudomonadati</taxon>
        <taxon>Pseudomonadota</taxon>
        <taxon>Gammaproteobacteria</taxon>
        <taxon>Enterobacterales</taxon>
        <taxon>Morganellaceae</taxon>
        <taxon>Xenorhabdus</taxon>
    </lineage>
</organism>
<feature type="signal peptide" evidence="6">
    <location>
        <begin position="1"/>
        <end position="24"/>
    </location>
</feature>
<dbReference type="Pfam" id="PF13505">
    <property type="entry name" value="OMP_b-brl"/>
    <property type="match status" value="1"/>
</dbReference>
<protein>
    <submittedName>
        <fullName evidence="8">Putative virulence related protein PagC</fullName>
    </submittedName>
</protein>
<evidence type="ECO:0000313" key="9">
    <source>
        <dbReference type="Proteomes" id="UP000256294"/>
    </source>
</evidence>
<keyword evidence="3" id="KW-0812">Transmembrane</keyword>
<sequence length="271" mass="30367">MVTKKALLMTLATSCLIYGSLANANSHTIGIGYAKSKIAKVTKLQGVNVYYRYEWDSPISIIGTFTYMRGDDSLPSFLDYHNSQALTRIAVNSECPGSMSSNCLKNILKKYSGPETEKPDAKYFSLMLGPAYRINDYVSIYGLLGISHTSFNAKRWTDSYYLNHHFLTTIHDTIFSRGINTYNYKQAGKHVSIQVPQKTNNIAYGAGIEVNPVKNISLYFNYEGSITKYQKMSTDPFAYEAFANGRNGPYDTKSAKTKLIHGFNIGIGYKF</sequence>
<dbReference type="Proteomes" id="UP000256294">
    <property type="component" value="Unassembled WGS sequence"/>
</dbReference>
<name>A0A3D9U9W3_9GAMM</name>
<dbReference type="PROSITE" id="PS00695">
    <property type="entry name" value="ENT_VIR_OMP_2"/>
    <property type="match status" value="1"/>
</dbReference>
<evidence type="ECO:0000256" key="5">
    <source>
        <dbReference type="ARBA" id="ARBA00023136"/>
    </source>
</evidence>
<evidence type="ECO:0000313" key="8">
    <source>
        <dbReference type="EMBL" id="REF26066.1"/>
    </source>
</evidence>
<evidence type="ECO:0000256" key="6">
    <source>
        <dbReference type="SAM" id="SignalP"/>
    </source>
</evidence>
<evidence type="ECO:0000256" key="4">
    <source>
        <dbReference type="ARBA" id="ARBA00022729"/>
    </source>
</evidence>
<dbReference type="GO" id="GO:0009279">
    <property type="term" value="C:cell outer membrane"/>
    <property type="evidence" value="ECO:0007669"/>
    <property type="project" value="UniProtKB-SubCell"/>
</dbReference>
<dbReference type="Gene3D" id="2.40.160.20">
    <property type="match status" value="1"/>
</dbReference>
<accession>A0A3D9U9W3</accession>
<keyword evidence="2" id="KW-1134">Transmembrane beta strand</keyword>
<dbReference type="GO" id="GO:0044384">
    <property type="term" value="C:host outer membrane"/>
    <property type="evidence" value="ECO:0007669"/>
    <property type="project" value="InterPro"/>
</dbReference>
<evidence type="ECO:0000256" key="1">
    <source>
        <dbReference type="ARBA" id="ARBA00004571"/>
    </source>
</evidence>
<dbReference type="AlphaFoldDB" id="A0A3D9U9W3"/>
<keyword evidence="5" id="KW-0472">Membrane</keyword>
<feature type="domain" description="Outer membrane protein beta-barrel" evidence="7">
    <location>
        <begin position="29"/>
        <end position="271"/>
    </location>
</feature>
<dbReference type="InterPro" id="IPR000758">
    <property type="entry name" value="Enterovir_OMP"/>
</dbReference>
<keyword evidence="9" id="KW-1185">Reference proteome</keyword>
<gene>
    <name evidence="8" type="ORF">BDD26_0633</name>
</gene>
<reference evidence="8 9" key="1">
    <citation type="submission" date="2018-08" db="EMBL/GenBank/DDBJ databases">
        <title>Genomic Encyclopedia of Archaeal and Bacterial Type Strains, Phase II (KMG-II): from individual species to whole genera.</title>
        <authorList>
            <person name="Goeker M."/>
        </authorList>
    </citation>
    <scope>NUCLEOTIDE SEQUENCE [LARGE SCALE GENOMIC DNA]</scope>
    <source>
        <strain evidence="8 9">DSM 17905</strain>
    </source>
</reference>
<dbReference type="PANTHER" id="PTHR35892:SF2">
    <property type="entry name" value="OUTER MEMBRANE PROTEIN PAGN"/>
    <property type="match status" value="1"/>
</dbReference>
<dbReference type="InterPro" id="IPR011250">
    <property type="entry name" value="OMP/PagP_B-barrel"/>
</dbReference>
<proteinExistence type="predicted"/>
<feature type="chain" id="PRO_5017707494" evidence="6">
    <location>
        <begin position="25"/>
        <end position="271"/>
    </location>
</feature>